<keyword evidence="2" id="KW-0238">DNA-binding</keyword>
<dbReference type="SMART" id="SM00354">
    <property type="entry name" value="HTH_LACI"/>
    <property type="match status" value="1"/>
</dbReference>
<dbReference type="InterPro" id="IPR010982">
    <property type="entry name" value="Lambda_DNA-bd_dom_sf"/>
</dbReference>
<protein>
    <submittedName>
        <fullName evidence="5">LacI family transcriptional regulator</fullName>
    </submittedName>
</protein>
<reference evidence="5 6" key="1">
    <citation type="submission" date="2022-03" db="EMBL/GenBank/DDBJ databases">
        <title>Hymenobactersp. isolated from the air.</title>
        <authorList>
            <person name="Won M."/>
            <person name="Kwon S.-W."/>
        </authorList>
    </citation>
    <scope>NUCLEOTIDE SEQUENCE [LARGE SCALE GENOMIC DNA]</scope>
    <source>
        <strain evidence="5 6">KACC 21982</strain>
    </source>
</reference>
<accession>A0ABY4D2I7</accession>
<name>A0ABY4D2I7_9BACT</name>
<dbReference type="Gene3D" id="1.10.260.40">
    <property type="entry name" value="lambda repressor-like DNA-binding domains"/>
    <property type="match status" value="1"/>
</dbReference>
<dbReference type="SUPFAM" id="SSF47413">
    <property type="entry name" value="lambda repressor-like DNA-binding domains"/>
    <property type="match status" value="1"/>
</dbReference>
<proteinExistence type="predicted"/>
<dbReference type="SUPFAM" id="SSF53822">
    <property type="entry name" value="Periplasmic binding protein-like I"/>
    <property type="match status" value="1"/>
</dbReference>
<organism evidence="5 6">
    <name type="scientific">Hymenobacter tibetensis</name>
    <dbReference type="NCBI Taxonomy" id="497967"/>
    <lineage>
        <taxon>Bacteria</taxon>
        <taxon>Pseudomonadati</taxon>
        <taxon>Bacteroidota</taxon>
        <taxon>Cytophagia</taxon>
        <taxon>Cytophagales</taxon>
        <taxon>Hymenobacteraceae</taxon>
        <taxon>Hymenobacter</taxon>
    </lineage>
</organism>
<dbReference type="CDD" id="cd01392">
    <property type="entry name" value="HTH_LacI"/>
    <property type="match status" value="1"/>
</dbReference>
<dbReference type="Pfam" id="PF00356">
    <property type="entry name" value="LacI"/>
    <property type="match status" value="1"/>
</dbReference>
<dbReference type="Proteomes" id="UP000831113">
    <property type="component" value="Chromosome"/>
</dbReference>
<gene>
    <name evidence="5" type="ORF">MTX78_07455</name>
</gene>
<keyword evidence="1" id="KW-0805">Transcription regulation</keyword>
<evidence type="ECO:0000313" key="5">
    <source>
        <dbReference type="EMBL" id="UOG76427.1"/>
    </source>
</evidence>
<dbReference type="RefSeq" id="WP_243801328.1">
    <property type="nucleotide sequence ID" value="NZ_CP094669.1"/>
</dbReference>
<dbReference type="InterPro" id="IPR028082">
    <property type="entry name" value="Peripla_BP_I"/>
</dbReference>
<evidence type="ECO:0000256" key="3">
    <source>
        <dbReference type="ARBA" id="ARBA00023163"/>
    </source>
</evidence>
<keyword evidence="6" id="KW-1185">Reference proteome</keyword>
<dbReference type="Pfam" id="PF00532">
    <property type="entry name" value="Peripla_BP_1"/>
    <property type="match status" value="1"/>
</dbReference>
<dbReference type="InterPro" id="IPR001761">
    <property type="entry name" value="Peripla_BP/Lac1_sug-bd_dom"/>
</dbReference>
<sequence>MKPVNLKRLAEELNLSVATVSRALNDRYDISQATKDRVRELASKLNYEPNPYASGLRRQKSKTIGVVVPEVANHFFSLAINGIEAVARANNYHVLIYLTHEDYERELAVTRLLANGRVEGVLVSVVNNGEDFSHLASLQERGVPLVFFDRVHEKMTTASVTTNDYESSYQATRHLLDNGCRCIAHLTVSERLSIGKRRMQGYIDALKANGIAYDEELVVHTQSNKEQDTQTIQALLLKRPDIDGFFASVESLAMCSYEACRNLGLTIPDDVKVIGFSNLDIASLLEPPLTTITQPAYAIGQEAAKILFKSIIKNMAATSAQNLELKSELIIRGSTGPTVKQVSAKMH</sequence>
<evidence type="ECO:0000313" key="6">
    <source>
        <dbReference type="Proteomes" id="UP000831113"/>
    </source>
</evidence>
<evidence type="ECO:0000256" key="1">
    <source>
        <dbReference type="ARBA" id="ARBA00023015"/>
    </source>
</evidence>
<evidence type="ECO:0000256" key="2">
    <source>
        <dbReference type="ARBA" id="ARBA00023125"/>
    </source>
</evidence>
<dbReference type="EMBL" id="CP094669">
    <property type="protein sequence ID" value="UOG76427.1"/>
    <property type="molecule type" value="Genomic_DNA"/>
</dbReference>
<dbReference type="PANTHER" id="PTHR30146:SF109">
    <property type="entry name" value="HTH-TYPE TRANSCRIPTIONAL REGULATOR GALS"/>
    <property type="match status" value="1"/>
</dbReference>
<keyword evidence="3" id="KW-0804">Transcription</keyword>
<feature type="domain" description="HTH lacI-type" evidence="4">
    <location>
        <begin position="4"/>
        <end position="58"/>
    </location>
</feature>
<dbReference type="PROSITE" id="PS50932">
    <property type="entry name" value="HTH_LACI_2"/>
    <property type="match status" value="1"/>
</dbReference>
<dbReference type="Gene3D" id="3.40.50.2300">
    <property type="match status" value="2"/>
</dbReference>
<dbReference type="CDD" id="cd06267">
    <property type="entry name" value="PBP1_LacI_sugar_binding-like"/>
    <property type="match status" value="1"/>
</dbReference>
<dbReference type="InterPro" id="IPR000843">
    <property type="entry name" value="HTH_LacI"/>
</dbReference>
<dbReference type="PANTHER" id="PTHR30146">
    <property type="entry name" value="LACI-RELATED TRANSCRIPTIONAL REPRESSOR"/>
    <property type="match status" value="1"/>
</dbReference>
<evidence type="ECO:0000259" key="4">
    <source>
        <dbReference type="PROSITE" id="PS50932"/>
    </source>
</evidence>